<keyword evidence="4 5" id="KW-0472">Membrane</keyword>
<evidence type="ECO:0000313" key="6">
    <source>
        <dbReference type="EMBL" id="KAJ8375848.1"/>
    </source>
</evidence>
<keyword evidence="7" id="KW-1185">Reference proteome</keyword>
<gene>
    <name evidence="6" type="ORF">SKAU_G00064280</name>
</gene>
<evidence type="ECO:0000256" key="2">
    <source>
        <dbReference type="ARBA" id="ARBA00022692"/>
    </source>
</evidence>
<organism evidence="6 7">
    <name type="scientific">Synaphobranchus kaupii</name>
    <name type="common">Kaup's arrowtooth eel</name>
    <dbReference type="NCBI Taxonomy" id="118154"/>
    <lineage>
        <taxon>Eukaryota</taxon>
        <taxon>Metazoa</taxon>
        <taxon>Chordata</taxon>
        <taxon>Craniata</taxon>
        <taxon>Vertebrata</taxon>
        <taxon>Euteleostomi</taxon>
        <taxon>Actinopterygii</taxon>
        <taxon>Neopterygii</taxon>
        <taxon>Teleostei</taxon>
        <taxon>Anguilliformes</taxon>
        <taxon>Synaphobranchidae</taxon>
        <taxon>Synaphobranchus</taxon>
    </lineage>
</organism>
<evidence type="ECO:0000256" key="4">
    <source>
        <dbReference type="ARBA" id="ARBA00023136"/>
    </source>
</evidence>
<sequence length="144" mass="16466">MVVTLSLFQKELLDIVSLTRCAVASILAESRWNFLFAFLAFPALLQLCILPFLPESPRFLLMERRDEARAEKAFQAFLGKKDVTKELEEVHAESRAQTNLRAASVTRAVPQPCRSLAGDHCDRHHGLLPAVWPQRCEYPRKEIY</sequence>
<reference evidence="6" key="1">
    <citation type="journal article" date="2023" name="Science">
        <title>Genome structures resolve the early diversification of teleost fishes.</title>
        <authorList>
            <person name="Parey E."/>
            <person name="Louis A."/>
            <person name="Montfort J."/>
            <person name="Bouchez O."/>
            <person name="Roques C."/>
            <person name="Iampietro C."/>
            <person name="Lluch J."/>
            <person name="Castinel A."/>
            <person name="Donnadieu C."/>
            <person name="Desvignes T."/>
            <person name="Floi Bucao C."/>
            <person name="Jouanno E."/>
            <person name="Wen M."/>
            <person name="Mejri S."/>
            <person name="Dirks R."/>
            <person name="Jansen H."/>
            <person name="Henkel C."/>
            <person name="Chen W.J."/>
            <person name="Zahm M."/>
            <person name="Cabau C."/>
            <person name="Klopp C."/>
            <person name="Thompson A.W."/>
            <person name="Robinson-Rechavi M."/>
            <person name="Braasch I."/>
            <person name="Lecointre G."/>
            <person name="Bobe J."/>
            <person name="Postlethwait J.H."/>
            <person name="Berthelot C."/>
            <person name="Roest Crollius H."/>
            <person name="Guiguen Y."/>
        </authorList>
    </citation>
    <scope>NUCLEOTIDE SEQUENCE</scope>
    <source>
        <strain evidence="6">WJC10195</strain>
    </source>
</reference>
<comment type="caution">
    <text evidence="6">The sequence shown here is derived from an EMBL/GenBank/DDBJ whole genome shotgun (WGS) entry which is preliminary data.</text>
</comment>
<dbReference type="InterPro" id="IPR005828">
    <property type="entry name" value="MFS_sugar_transport-like"/>
</dbReference>
<dbReference type="PANTHER" id="PTHR23503">
    <property type="entry name" value="SOLUTE CARRIER FAMILY 2"/>
    <property type="match status" value="1"/>
</dbReference>
<proteinExistence type="predicted"/>
<dbReference type="GO" id="GO:0070837">
    <property type="term" value="P:dehydroascorbic acid transport"/>
    <property type="evidence" value="ECO:0007669"/>
    <property type="project" value="TreeGrafter"/>
</dbReference>
<evidence type="ECO:0000256" key="1">
    <source>
        <dbReference type="ARBA" id="ARBA00004141"/>
    </source>
</evidence>
<dbReference type="PANTHER" id="PTHR23503:SF35">
    <property type="entry name" value="SOLUTE CARRIER FAMILY 2, FACILITATED GLUCOSE TRANSPORTER MEMBER 9"/>
    <property type="match status" value="1"/>
</dbReference>
<dbReference type="AlphaFoldDB" id="A0A9Q1G5G2"/>
<dbReference type="GO" id="GO:0005886">
    <property type="term" value="C:plasma membrane"/>
    <property type="evidence" value="ECO:0007669"/>
    <property type="project" value="TreeGrafter"/>
</dbReference>
<dbReference type="EMBL" id="JAINUF010000002">
    <property type="protein sequence ID" value="KAJ8375848.1"/>
    <property type="molecule type" value="Genomic_DNA"/>
</dbReference>
<accession>A0A9Q1G5G2</accession>
<dbReference type="Pfam" id="PF00083">
    <property type="entry name" value="Sugar_tr"/>
    <property type="match status" value="1"/>
</dbReference>
<name>A0A9Q1G5G2_SYNKA</name>
<comment type="subcellular location">
    <subcellularLocation>
        <location evidence="1">Membrane</location>
        <topology evidence="1">Multi-pass membrane protein</topology>
    </subcellularLocation>
</comment>
<dbReference type="GO" id="GO:0055056">
    <property type="term" value="F:D-glucose transmembrane transporter activity"/>
    <property type="evidence" value="ECO:0007669"/>
    <property type="project" value="TreeGrafter"/>
</dbReference>
<keyword evidence="2 5" id="KW-0812">Transmembrane</keyword>
<evidence type="ECO:0000313" key="7">
    <source>
        <dbReference type="Proteomes" id="UP001152622"/>
    </source>
</evidence>
<dbReference type="Proteomes" id="UP001152622">
    <property type="component" value="Chromosome 2"/>
</dbReference>
<dbReference type="GO" id="GO:0046323">
    <property type="term" value="P:D-glucose import"/>
    <property type="evidence" value="ECO:0007669"/>
    <property type="project" value="TreeGrafter"/>
</dbReference>
<evidence type="ECO:0000256" key="3">
    <source>
        <dbReference type="ARBA" id="ARBA00022989"/>
    </source>
</evidence>
<feature type="transmembrane region" description="Helical" evidence="5">
    <location>
        <begin position="34"/>
        <end position="53"/>
    </location>
</feature>
<evidence type="ECO:0008006" key="8">
    <source>
        <dbReference type="Google" id="ProtNLM"/>
    </source>
</evidence>
<dbReference type="SUPFAM" id="SSF103473">
    <property type="entry name" value="MFS general substrate transporter"/>
    <property type="match status" value="1"/>
</dbReference>
<protein>
    <recommendedName>
        <fullName evidence="8">Glucose transporter 1</fullName>
    </recommendedName>
</protein>
<dbReference type="OrthoDB" id="4540492at2759"/>
<keyword evidence="3 5" id="KW-1133">Transmembrane helix</keyword>
<dbReference type="Gene3D" id="1.20.1250.20">
    <property type="entry name" value="MFS general substrate transporter like domains"/>
    <property type="match status" value="1"/>
</dbReference>
<dbReference type="InterPro" id="IPR036259">
    <property type="entry name" value="MFS_trans_sf"/>
</dbReference>
<dbReference type="InterPro" id="IPR045263">
    <property type="entry name" value="GLUT"/>
</dbReference>
<evidence type="ECO:0000256" key="5">
    <source>
        <dbReference type="SAM" id="Phobius"/>
    </source>
</evidence>